<feature type="compositionally biased region" description="Basic and acidic residues" evidence="1">
    <location>
        <begin position="526"/>
        <end position="540"/>
    </location>
</feature>
<evidence type="ECO:0000256" key="1">
    <source>
        <dbReference type="SAM" id="MobiDB-lite"/>
    </source>
</evidence>
<feature type="compositionally biased region" description="Basic and acidic residues" evidence="1">
    <location>
        <begin position="509"/>
        <end position="519"/>
    </location>
</feature>
<dbReference type="GO" id="GO:0006281">
    <property type="term" value="P:DNA repair"/>
    <property type="evidence" value="ECO:0007669"/>
    <property type="project" value="InterPro"/>
</dbReference>
<feature type="compositionally biased region" description="Acidic residues" evidence="1">
    <location>
        <begin position="563"/>
        <end position="576"/>
    </location>
</feature>
<dbReference type="InterPro" id="IPR001126">
    <property type="entry name" value="UmuC"/>
</dbReference>
<dbReference type="SUPFAM" id="SSF56672">
    <property type="entry name" value="DNA/RNA polymerases"/>
    <property type="match status" value="1"/>
</dbReference>
<evidence type="ECO:0000313" key="3">
    <source>
        <dbReference type="EMBL" id="THC96288.1"/>
    </source>
</evidence>
<feature type="region of interest" description="Disordered" evidence="1">
    <location>
        <begin position="509"/>
        <end position="576"/>
    </location>
</feature>
<comment type="caution">
    <text evidence="3">The sequence shown here is derived from an EMBL/GenBank/DDBJ whole genome shotgun (WGS) entry which is preliminary data.</text>
</comment>
<dbReference type="InterPro" id="IPR043128">
    <property type="entry name" value="Rev_trsase/Diguanyl_cyclase"/>
</dbReference>
<dbReference type="GO" id="GO:0003684">
    <property type="term" value="F:damaged DNA binding"/>
    <property type="evidence" value="ECO:0007669"/>
    <property type="project" value="InterPro"/>
</dbReference>
<dbReference type="PANTHER" id="PTHR46404">
    <property type="entry name" value="DNA POLYMERASE IOTA"/>
    <property type="match status" value="1"/>
</dbReference>
<feature type="domain" description="UmuC" evidence="2">
    <location>
        <begin position="13"/>
        <end position="277"/>
    </location>
</feature>
<dbReference type="EMBL" id="SOSA01000120">
    <property type="protein sequence ID" value="THC96288.1"/>
    <property type="molecule type" value="Genomic_DNA"/>
</dbReference>
<dbReference type="Proteomes" id="UP000308092">
    <property type="component" value="Unassembled WGS sequence"/>
</dbReference>
<dbReference type="VEuPathDB" id="FungiDB:EYZ11_004238"/>
<name>A0A4S3JNE1_9EURO</name>
<keyword evidence="4" id="KW-1185">Reference proteome</keyword>
<dbReference type="PROSITE" id="PS50173">
    <property type="entry name" value="UMUC"/>
    <property type="match status" value="1"/>
</dbReference>
<sequence length="607" mass="67325">MAVAPARDDHRIVIHIDYDCFYASVFEVERPALKSLPLAVQQKQIVVTCNYEARRRGLRKLQLVREAKQICPDVVVVLGEDLSRFRDASKDLYLFLRRFVWGGRVEKLGFDESGTIEPSFLTIATQLFLDVTDMITYNVALLNRNDLEHSFFHLDRQDPMQGFQYDATKPHGPTYPVENDNSSTPVAPVDSTSLYARLLVASHLAGYLRTQLEDQKGYTASVGISTSKLLAKLVGNTNKPNSQTTLLPPYLAAGPGSQSNVLDFLYAHEIRKIPGIGSKIVQRVTSYLIRAGVRSDSPIADDAPVTVRDVCQCPGMGPMLLDKILGGPGSPRDIGVKIWGLIHGVDYSEVQQARDLPTQISIEDSYGRMDTQDGVRRELVSLAASLIRRMRTDLTERLDEGELAATGPSPSTAPRLHWLARPKTLRLSTRPRPPPTPDGGHARSFHRISRSAPLPQYVCNLDESVDALAERLVQDHAMSMFRKLHPEKSGWNLQLLNIAVTNIVEAAGERKQSSGRDIGKMFQKQQTEDRAGFRGREAESHLAGQPDGEWSDLSWDEFNAQPDPDDDGWEESDGEGDTASVACTICGISIPHFALAAHRIYHSVPDD</sequence>
<dbReference type="Gene3D" id="3.30.1490.100">
    <property type="entry name" value="DNA polymerase, Y-family, little finger domain"/>
    <property type="match status" value="1"/>
</dbReference>
<dbReference type="PANTHER" id="PTHR46404:SF1">
    <property type="entry name" value="DNA POLYMERASE IOTA"/>
    <property type="match status" value="1"/>
</dbReference>
<dbReference type="InterPro" id="IPR036775">
    <property type="entry name" value="DNA_pol_Y-fam_lit_finger_sf"/>
</dbReference>
<feature type="region of interest" description="Disordered" evidence="1">
    <location>
        <begin position="426"/>
        <end position="445"/>
    </location>
</feature>
<organism evidence="3 4">
    <name type="scientific">Aspergillus tanneri</name>
    <dbReference type="NCBI Taxonomy" id="1220188"/>
    <lineage>
        <taxon>Eukaryota</taxon>
        <taxon>Fungi</taxon>
        <taxon>Dikarya</taxon>
        <taxon>Ascomycota</taxon>
        <taxon>Pezizomycotina</taxon>
        <taxon>Eurotiomycetes</taxon>
        <taxon>Eurotiomycetidae</taxon>
        <taxon>Eurotiales</taxon>
        <taxon>Aspergillaceae</taxon>
        <taxon>Aspergillus</taxon>
        <taxon>Aspergillus subgen. Circumdati</taxon>
    </lineage>
</organism>
<dbReference type="Gene3D" id="3.40.1170.60">
    <property type="match status" value="1"/>
</dbReference>
<dbReference type="STRING" id="1220188.A0A4S3JNE1"/>
<dbReference type="Gene3D" id="3.30.70.270">
    <property type="match status" value="1"/>
</dbReference>
<accession>A0A4S3JNE1</accession>
<dbReference type="Pfam" id="PF00817">
    <property type="entry name" value="IMS"/>
    <property type="match status" value="1"/>
</dbReference>
<evidence type="ECO:0000259" key="2">
    <source>
        <dbReference type="PROSITE" id="PS50173"/>
    </source>
</evidence>
<dbReference type="AlphaFoldDB" id="A0A4S3JNE1"/>
<dbReference type="GO" id="GO:0003887">
    <property type="term" value="F:DNA-directed DNA polymerase activity"/>
    <property type="evidence" value="ECO:0007669"/>
    <property type="project" value="TreeGrafter"/>
</dbReference>
<dbReference type="FunFam" id="3.40.1170.60:FF:000006">
    <property type="entry name" value="DNA polymerase iota"/>
    <property type="match status" value="1"/>
</dbReference>
<dbReference type="InterPro" id="IPR043502">
    <property type="entry name" value="DNA/RNA_pol_sf"/>
</dbReference>
<evidence type="ECO:0000313" key="4">
    <source>
        <dbReference type="Proteomes" id="UP000308092"/>
    </source>
</evidence>
<gene>
    <name evidence="3" type="ORF">EYZ11_004238</name>
</gene>
<dbReference type="Pfam" id="PF11799">
    <property type="entry name" value="IMS_C"/>
    <property type="match status" value="1"/>
</dbReference>
<dbReference type="GO" id="GO:0070987">
    <property type="term" value="P:error-free translesion synthesis"/>
    <property type="evidence" value="ECO:0007669"/>
    <property type="project" value="UniProtKB-ARBA"/>
</dbReference>
<protein>
    <recommendedName>
        <fullName evidence="2">UmuC domain-containing protein</fullName>
    </recommendedName>
</protein>
<dbReference type="FunFam" id="3.30.1490.100:FF:000019">
    <property type="entry name" value="Putative DNA polymerase iota"/>
    <property type="match status" value="1"/>
</dbReference>
<dbReference type="InterPro" id="IPR017961">
    <property type="entry name" value="DNA_pol_Y-fam_little_finger"/>
</dbReference>
<reference evidence="3 4" key="1">
    <citation type="submission" date="2019-03" db="EMBL/GenBank/DDBJ databases">
        <title>The genome sequence of a newly discovered highly antifungal drug resistant Aspergillus species, Aspergillus tanneri NIH 1004.</title>
        <authorList>
            <person name="Mounaud S."/>
            <person name="Singh I."/>
            <person name="Joardar V."/>
            <person name="Pakala S."/>
            <person name="Pakala S."/>
            <person name="Venepally P."/>
            <person name="Hoover J."/>
            <person name="Nierman W."/>
            <person name="Chung J."/>
            <person name="Losada L."/>
        </authorList>
    </citation>
    <scope>NUCLEOTIDE SEQUENCE [LARGE SCALE GENOMIC DNA]</scope>
    <source>
        <strain evidence="3 4">NIH1004</strain>
    </source>
</reference>
<proteinExistence type="predicted"/>